<feature type="compositionally biased region" description="Polar residues" evidence="1">
    <location>
        <begin position="41"/>
        <end position="60"/>
    </location>
</feature>
<feature type="chain" id="PRO_5025342331" evidence="2">
    <location>
        <begin position="25"/>
        <end position="162"/>
    </location>
</feature>
<dbReference type="Proteomes" id="UP000800038">
    <property type="component" value="Unassembled WGS sequence"/>
</dbReference>
<keyword evidence="2" id="KW-0732">Signal</keyword>
<evidence type="ECO:0000256" key="1">
    <source>
        <dbReference type="SAM" id="MobiDB-lite"/>
    </source>
</evidence>
<gene>
    <name evidence="3" type="ORF">EJ02DRAFT_467520</name>
</gene>
<sequence length="162" mass="16014">MRNKSTLRRTTLLSLLGLSTSTSAQTTTTSSSWGQPLTVDNDASPSPSTENLIPAPTTSSWGQPFTVANSAVSTPSSSLPTSAAPAPSIIVDVSSPSVSTSDATVISGIQSVVSRDSSFDASVGLTTTAGAQSTGAAVAVVGGYKNMGYAGVIAGAAGVLFV</sequence>
<accession>A0A6A5SNW4</accession>
<feature type="region of interest" description="Disordered" evidence="1">
    <location>
        <begin position="24"/>
        <end position="60"/>
    </location>
</feature>
<name>A0A6A5SNW4_9PLEO</name>
<proteinExistence type="predicted"/>
<organism evidence="3 4">
    <name type="scientific">Clathrospora elynae</name>
    <dbReference type="NCBI Taxonomy" id="706981"/>
    <lineage>
        <taxon>Eukaryota</taxon>
        <taxon>Fungi</taxon>
        <taxon>Dikarya</taxon>
        <taxon>Ascomycota</taxon>
        <taxon>Pezizomycotina</taxon>
        <taxon>Dothideomycetes</taxon>
        <taxon>Pleosporomycetidae</taxon>
        <taxon>Pleosporales</taxon>
        <taxon>Diademaceae</taxon>
        <taxon>Clathrospora</taxon>
    </lineage>
</organism>
<dbReference type="EMBL" id="ML976066">
    <property type="protein sequence ID" value="KAF1940266.1"/>
    <property type="molecule type" value="Genomic_DNA"/>
</dbReference>
<keyword evidence="4" id="KW-1185">Reference proteome</keyword>
<evidence type="ECO:0000313" key="4">
    <source>
        <dbReference type="Proteomes" id="UP000800038"/>
    </source>
</evidence>
<dbReference type="AlphaFoldDB" id="A0A6A5SNW4"/>
<feature type="signal peptide" evidence="2">
    <location>
        <begin position="1"/>
        <end position="24"/>
    </location>
</feature>
<protein>
    <submittedName>
        <fullName evidence="3">Uncharacterized protein</fullName>
    </submittedName>
</protein>
<evidence type="ECO:0000256" key="2">
    <source>
        <dbReference type="SAM" id="SignalP"/>
    </source>
</evidence>
<evidence type="ECO:0000313" key="3">
    <source>
        <dbReference type="EMBL" id="KAF1940266.1"/>
    </source>
</evidence>
<reference evidence="3" key="1">
    <citation type="journal article" date="2020" name="Stud. Mycol.">
        <title>101 Dothideomycetes genomes: a test case for predicting lifestyles and emergence of pathogens.</title>
        <authorList>
            <person name="Haridas S."/>
            <person name="Albert R."/>
            <person name="Binder M."/>
            <person name="Bloem J."/>
            <person name="Labutti K."/>
            <person name="Salamov A."/>
            <person name="Andreopoulos B."/>
            <person name="Baker S."/>
            <person name="Barry K."/>
            <person name="Bills G."/>
            <person name="Bluhm B."/>
            <person name="Cannon C."/>
            <person name="Castanera R."/>
            <person name="Culley D."/>
            <person name="Daum C."/>
            <person name="Ezra D."/>
            <person name="Gonzalez J."/>
            <person name="Henrissat B."/>
            <person name="Kuo A."/>
            <person name="Liang C."/>
            <person name="Lipzen A."/>
            <person name="Lutzoni F."/>
            <person name="Magnuson J."/>
            <person name="Mondo S."/>
            <person name="Nolan M."/>
            <person name="Ohm R."/>
            <person name="Pangilinan J."/>
            <person name="Park H.-J."/>
            <person name="Ramirez L."/>
            <person name="Alfaro M."/>
            <person name="Sun H."/>
            <person name="Tritt A."/>
            <person name="Yoshinaga Y."/>
            <person name="Zwiers L.-H."/>
            <person name="Turgeon B."/>
            <person name="Goodwin S."/>
            <person name="Spatafora J."/>
            <person name="Crous P."/>
            <person name="Grigoriev I."/>
        </authorList>
    </citation>
    <scope>NUCLEOTIDE SEQUENCE</scope>
    <source>
        <strain evidence="3">CBS 161.51</strain>
    </source>
</reference>